<protein>
    <submittedName>
        <fullName evidence="1">Uncharacterized protein</fullName>
    </submittedName>
</protein>
<dbReference type="EMBL" id="CM055102">
    <property type="protein sequence ID" value="KAJ7539736.1"/>
    <property type="molecule type" value="Genomic_DNA"/>
</dbReference>
<organism evidence="1 2">
    <name type="scientific">Diphasiastrum complanatum</name>
    <name type="common">Issler's clubmoss</name>
    <name type="synonym">Lycopodium complanatum</name>
    <dbReference type="NCBI Taxonomy" id="34168"/>
    <lineage>
        <taxon>Eukaryota</taxon>
        <taxon>Viridiplantae</taxon>
        <taxon>Streptophyta</taxon>
        <taxon>Embryophyta</taxon>
        <taxon>Tracheophyta</taxon>
        <taxon>Lycopodiopsida</taxon>
        <taxon>Lycopodiales</taxon>
        <taxon>Lycopodiaceae</taxon>
        <taxon>Lycopodioideae</taxon>
        <taxon>Diphasiastrum</taxon>
    </lineage>
</organism>
<name>A0ACC2CCP1_DIPCM</name>
<sequence length="801" mass="87745">MGKSGYKSNYCGLEHDGCVIDTPQISKMHQRHPKADHVLQTKRCLTYTDDVIPTCSSLGQVAENALSDSFGGACESPRKKNKALEYHTRAHDQNPGVATLSNTAAGVFASVLQSTGSDIEYIRKAKIRGNYKCSKCGQPKKGHVCIDTPGKISSESRKDTIAESPRSRASESVQDDGLLPEKMVLGDAEELDKRYGGLTTAIVPHTPQPTSTSGLNAVENSQMFIGLSYTTTKKQEIWRSNASMAKELTPFSGLSSPPNCFFNEYHGSTGEAFNPLDRHGNTFEENNSGEGCQSIGIPDTCLLQIMARLPPTALLVAGHVCRQWQQCAERTWAAVREAHLILSVPTLGSTNKNEEIYRLTPSPRTYIPFILQKCSNLVHLMISVLSQLDDTFLKSIASSRPELSSLEINMIGNGINTMTGEGLEFLASTCKLLSCLKIEGCQVLSRCHIVNSEIKTMWLSGCQKLTNMVLESPLLMELSLDFVTGMNANLDHSTNCPDSLSDLTGQLAKKLQNVQKLHLASPLLDDRAVFNLLSARFRCLRMLSLIYGVGITDESAIVIASNCSDLELLDLSGSSITDKALVSISTAFSKSLRRLLVAVCPKISEVGLQEAVAHLPLLELLDCGRALGDGQMDNMSLPQKGQNHRVARLVTVDNGQGKIRKTKSCPIQTGKKPFRALVLQHSRLEKISFWGCSNLQSLVLDCPNLIDLNLNDCQNLRSDDLVLRCPYLRQIHALNCEQSIVQRARNQIKISIFSKDSQVPMLWHLDGSKRVHAPISSTFLDAKRKQKGTEGSSAAVCCPEN</sequence>
<reference evidence="2" key="1">
    <citation type="journal article" date="2024" name="Proc. Natl. Acad. Sci. U.S.A.">
        <title>Extraordinary preservation of gene collinearity over three hundred million years revealed in homosporous lycophytes.</title>
        <authorList>
            <person name="Li C."/>
            <person name="Wickell D."/>
            <person name="Kuo L.Y."/>
            <person name="Chen X."/>
            <person name="Nie B."/>
            <person name="Liao X."/>
            <person name="Peng D."/>
            <person name="Ji J."/>
            <person name="Jenkins J."/>
            <person name="Williams M."/>
            <person name="Shu S."/>
            <person name="Plott C."/>
            <person name="Barry K."/>
            <person name="Rajasekar S."/>
            <person name="Grimwood J."/>
            <person name="Han X."/>
            <person name="Sun S."/>
            <person name="Hou Z."/>
            <person name="He W."/>
            <person name="Dai G."/>
            <person name="Sun C."/>
            <person name="Schmutz J."/>
            <person name="Leebens-Mack J.H."/>
            <person name="Li F.W."/>
            <person name="Wang L."/>
        </authorList>
    </citation>
    <scope>NUCLEOTIDE SEQUENCE [LARGE SCALE GENOMIC DNA]</scope>
    <source>
        <strain evidence="2">cv. PW_Plant_1</strain>
    </source>
</reference>
<evidence type="ECO:0000313" key="1">
    <source>
        <dbReference type="EMBL" id="KAJ7539736.1"/>
    </source>
</evidence>
<keyword evidence="2" id="KW-1185">Reference proteome</keyword>
<accession>A0ACC2CCP1</accession>
<proteinExistence type="predicted"/>
<evidence type="ECO:0000313" key="2">
    <source>
        <dbReference type="Proteomes" id="UP001162992"/>
    </source>
</evidence>
<gene>
    <name evidence="1" type="ORF">O6H91_11G107100</name>
</gene>
<comment type="caution">
    <text evidence="1">The sequence shown here is derived from an EMBL/GenBank/DDBJ whole genome shotgun (WGS) entry which is preliminary data.</text>
</comment>
<dbReference type="Proteomes" id="UP001162992">
    <property type="component" value="Chromosome 11"/>
</dbReference>